<dbReference type="Ensembl" id="ENSPSIT00000010078.1">
    <property type="protein sequence ID" value="ENSPSIP00000010027.1"/>
    <property type="gene ID" value="ENSPSIG00000009047.1"/>
</dbReference>
<evidence type="ECO:0000256" key="3">
    <source>
        <dbReference type="ARBA" id="ARBA00023254"/>
    </source>
</evidence>
<reference evidence="6" key="2">
    <citation type="journal article" date="2013" name="Nat. Genet.">
        <title>The draft genomes of soft-shell turtle and green sea turtle yield insights into the development and evolution of the turtle-specific body plan.</title>
        <authorList>
            <person name="Wang Z."/>
            <person name="Pascual-Anaya J."/>
            <person name="Zadissa A."/>
            <person name="Li W."/>
            <person name="Niimura Y."/>
            <person name="Huang Z."/>
            <person name="Li C."/>
            <person name="White S."/>
            <person name="Xiong Z."/>
            <person name="Fang D."/>
            <person name="Wang B."/>
            <person name="Ming Y."/>
            <person name="Chen Y."/>
            <person name="Zheng Y."/>
            <person name="Kuraku S."/>
            <person name="Pignatelli M."/>
            <person name="Herrero J."/>
            <person name="Beal K."/>
            <person name="Nozawa M."/>
            <person name="Li Q."/>
            <person name="Wang J."/>
            <person name="Zhang H."/>
            <person name="Yu L."/>
            <person name="Shigenobu S."/>
            <person name="Wang J."/>
            <person name="Liu J."/>
            <person name="Flicek P."/>
            <person name="Searle S."/>
            <person name="Wang J."/>
            <person name="Kuratani S."/>
            <person name="Yin Y."/>
            <person name="Aken B."/>
            <person name="Zhang G."/>
            <person name="Irie N."/>
        </authorList>
    </citation>
    <scope>NUCLEOTIDE SEQUENCE [LARGE SCALE GENOMIC DNA]</scope>
    <source>
        <strain evidence="6">Daiwa-1</strain>
    </source>
</reference>
<accession>K7FPR7</accession>
<reference evidence="5" key="4">
    <citation type="submission" date="2025-09" db="UniProtKB">
        <authorList>
            <consortium name="Ensembl"/>
        </authorList>
    </citation>
    <scope>IDENTIFICATION</scope>
</reference>
<dbReference type="STRING" id="13735.ENSPSIP00000010027"/>
<dbReference type="InterPro" id="IPR026676">
    <property type="entry name" value="SYCE1"/>
</dbReference>
<dbReference type="HOGENOM" id="CLU_068366_0_0_1"/>
<keyword evidence="3" id="KW-0469">Meiosis</keyword>
<keyword evidence="2 4" id="KW-0175">Coiled coil</keyword>
<dbReference type="PANTHER" id="PTHR21731:SF1">
    <property type="entry name" value="SYNAPTONEMAL COMPLEX CENTRAL ELEMENT PROTEIN 1-LIKE"/>
    <property type="match status" value="1"/>
</dbReference>
<dbReference type="eggNOG" id="ENOG502RIER">
    <property type="taxonomic scope" value="Eukaryota"/>
</dbReference>
<dbReference type="GeneTree" id="ENSGT00390000017352"/>
<evidence type="ECO:0000313" key="5">
    <source>
        <dbReference type="Ensembl" id="ENSPSIP00000010027.1"/>
    </source>
</evidence>
<proteinExistence type="inferred from homology"/>
<protein>
    <submittedName>
        <fullName evidence="5">Uncharacterized protein</fullName>
    </submittedName>
</protein>
<dbReference type="Proteomes" id="UP000007267">
    <property type="component" value="Unassembled WGS sequence"/>
</dbReference>
<dbReference type="GO" id="GO:0007130">
    <property type="term" value="P:synaptonemal complex assembly"/>
    <property type="evidence" value="ECO:0007669"/>
    <property type="project" value="InterPro"/>
</dbReference>
<evidence type="ECO:0000256" key="4">
    <source>
        <dbReference type="SAM" id="Coils"/>
    </source>
</evidence>
<feature type="coiled-coil region" evidence="4">
    <location>
        <begin position="189"/>
        <end position="216"/>
    </location>
</feature>
<organism evidence="5 6">
    <name type="scientific">Pelodiscus sinensis</name>
    <name type="common">Chinese softshell turtle</name>
    <name type="synonym">Trionyx sinensis</name>
    <dbReference type="NCBI Taxonomy" id="13735"/>
    <lineage>
        <taxon>Eukaryota</taxon>
        <taxon>Metazoa</taxon>
        <taxon>Chordata</taxon>
        <taxon>Craniata</taxon>
        <taxon>Vertebrata</taxon>
        <taxon>Euteleostomi</taxon>
        <taxon>Archelosauria</taxon>
        <taxon>Testudinata</taxon>
        <taxon>Testudines</taxon>
        <taxon>Cryptodira</taxon>
        <taxon>Trionychia</taxon>
        <taxon>Trionychidae</taxon>
        <taxon>Pelodiscus</taxon>
    </lineage>
</organism>
<dbReference type="GO" id="GO:0000795">
    <property type="term" value="C:synaptonemal complex"/>
    <property type="evidence" value="ECO:0007669"/>
    <property type="project" value="InterPro"/>
</dbReference>
<evidence type="ECO:0000256" key="1">
    <source>
        <dbReference type="ARBA" id="ARBA00010094"/>
    </source>
</evidence>
<reference evidence="5" key="3">
    <citation type="submission" date="2025-08" db="UniProtKB">
        <authorList>
            <consortium name="Ensembl"/>
        </authorList>
    </citation>
    <scope>IDENTIFICATION</scope>
</reference>
<dbReference type="Pfam" id="PF15233">
    <property type="entry name" value="SYCE1"/>
    <property type="match status" value="1"/>
</dbReference>
<evidence type="ECO:0000313" key="6">
    <source>
        <dbReference type="Proteomes" id="UP000007267"/>
    </source>
</evidence>
<sequence length="234" mass="27169">GTLEPRMDDLVGRLRKLQRAKQALSQELQDSQARSKELQEELEERCFHPPSWEEICSQKQELLRTLQLRSQETEAEGQRLGCSGLTQERKQHIEELAAKIQEEKLKQRKHRLEFEQLLGELMGEHQSLEKLAAEIHSMAESKEHLLSEDRLIQASLAQVEKQLDSLPQARAALSQERMFLKSQEASTALQLFQQENKSATEHLEAASLRHSELQQKYKRQLFQQENKSATEHLE</sequence>
<dbReference type="OMA" id="QYRCEIQ"/>
<keyword evidence="6" id="KW-1185">Reference proteome</keyword>
<dbReference type="PANTHER" id="PTHR21731">
    <property type="entry name" value="SYNAPTONEMAL COMPLEX CENTRAL ELEMENT PROTEIN 1-LIKE"/>
    <property type="match status" value="1"/>
</dbReference>
<reference evidence="6" key="1">
    <citation type="submission" date="2011-10" db="EMBL/GenBank/DDBJ databases">
        <authorList>
            <consortium name="Soft-shell Turtle Genome Consortium"/>
        </authorList>
    </citation>
    <scope>NUCLEOTIDE SEQUENCE [LARGE SCALE GENOMIC DNA]</scope>
    <source>
        <strain evidence="6">Daiwa-1</strain>
    </source>
</reference>
<dbReference type="EMBL" id="AGCU01089529">
    <property type="status" value="NOT_ANNOTATED_CDS"/>
    <property type="molecule type" value="Genomic_DNA"/>
</dbReference>
<comment type="similarity">
    <text evidence="1">Belongs to the SYCE family.</text>
</comment>
<evidence type="ECO:0000256" key="2">
    <source>
        <dbReference type="ARBA" id="ARBA00023054"/>
    </source>
</evidence>
<feature type="coiled-coil region" evidence="4">
    <location>
        <begin position="7"/>
        <end position="148"/>
    </location>
</feature>
<dbReference type="EMBL" id="AGCU01089528">
    <property type="status" value="NOT_ANNOTATED_CDS"/>
    <property type="molecule type" value="Genomic_DNA"/>
</dbReference>
<name>K7FPR7_PELSI</name>
<dbReference type="AlphaFoldDB" id="K7FPR7"/>